<dbReference type="OrthoDB" id="8634640at2"/>
<dbReference type="Proteomes" id="UP000292039">
    <property type="component" value="Unassembled WGS sequence"/>
</dbReference>
<proteinExistence type="predicted"/>
<dbReference type="AlphaFoldDB" id="A0A4Q7N072"/>
<name>A0A4Q7N072_9BURK</name>
<feature type="transmembrane region" description="Helical" evidence="2">
    <location>
        <begin position="30"/>
        <end position="51"/>
    </location>
</feature>
<evidence type="ECO:0000256" key="2">
    <source>
        <dbReference type="SAM" id="Phobius"/>
    </source>
</evidence>
<keyword evidence="2" id="KW-0472">Membrane</keyword>
<gene>
    <name evidence="3" type="ORF">EV679_0143</name>
</gene>
<feature type="compositionally biased region" description="Basic and acidic residues" evidence="1">
    <location>
        <begin position="192"/>
        <end position="201"/>
    </location>
</feature>
<dbReference type="RefSeq" id="WP_068372940.1">
    <property type="nucleotide sequence ID" value="NZ_CBCSEB010000003.1"/>
</dbReference>
<sequence>MTSPSRYDLQVLNNYLRAQAQPALLRDGGLILLAALAWLWLCWQGLSYGLAQRYEFLAKFSTNAQDMALRSGPYVWWALAVLLSLGVLSLLRAWARERINHHWEKIVPPGELAPLCRDLSDDGRAVLDWVWQDRETPLALGDLKRTATELASGRVEKFHIASEQRAALAAAMKPANAQTATTGQPAALFKQQRQEPRLETD</sequence>
<feature type="transmembrane region" description="Helical" evidence="2">
    <location>
        <begin position="74"/>
        <end position="95"/>
    </location>
</feature>
<organism evidence="3 4">
    <name type="scientific">Kerstersia gyiorum</name>
    <dbReference type="NCBI Taxonomy" id="206506"/>
    <lineage>
        <taxon>Bacteria</taxon>
        <taxon>Pseudomonadati</taxon>
        <taxon>Pseudomonadota</taxon>
        <taxon>Betaproteobacteria</taxon>
        <taxon>Burkholderiales</taxon>
        <taxon>Alcaligenaceae</taxon>
        <taxon>Kerstersia</taxon>
    </lineage>
</organism>
<evidence type="ECO:0000256" key="1">
    <source>
        <dbReference type="SAM" id="MobiDB-lite"/>
    </source>
</evidence>
<evidence type="ECO:0000313" key="3">
    <source>
        <dbReference type="EMBL" id="RZS72959.1"/>
    </source>
</evidence>
<feature type="region of interest" description="Disordered" evidence="1">
    <location>
        <begin position="173"/>
        <end position="201"/>
    </location>
</feature>
<reference evidence="3 4" key="1">
    <citation type="submission" date="2019-02" db="EMBL/GenBank/DDBJ databases">
        <title>Genomic Encyclopedia of Type Strains, Phase IV (KMG-IV): sequencing the most valuable type-strain genomes for metagenomic binning, comparative biology and taxonomic classification.</title>
        <authorList>
            <person name="Goeker M."/>
        </authorList>
    </citation>
    <scope>NUCLEOTIDE SEQUENCE [LARGE SCALE GENOMIC DNA]</scope>
    <source>
        <strain evidence="3 4">DSM 16618</strain>
    </source>
</reference>
<dbReference type="EMBL" id="SGWZ01000001">
    <property type="protein sequence ID" value="RZS72959.1"/>
    <property type="molecule type" value="Genomic_DNA"/>
</dbReference>
<keyword evidence="2" id="KW-1133">Transmembrane helix</keyword>
<dbReference type="GeneID" id="99724933"/>
<keyword evidence="2" id="KW-0812">Transmembrane</keyword>
<evidence type="ECO:0000313" key="4">
    <source>
        <dbReference type="Proteomes" id="UP000292039"/>
    </source>
</evidence>
<protein>
    <submittedName>
        <fullName evidence="3">Uncharacterized protein</fullName>
    </submittedName>
</protein>
<comment type="caution">
    <text evidence="3">The sequence shown here is derived from an EMBL/GenBank/DDBJ whole genome shotgun (WGS) entry which is preliminary data.</text>
</comment>
<accession>A0A4Q7N072</accession>